<dbReference type="Proteomes" id="UP000288227">
    <property type="component" value="Unassembled WGS sequence"/>
</dbReference>
<dbReference type="RefSeq" id="WP_127121348.1">
    <property type="nucleotide sequence ID" value="NZ_BHXQ01000002.1"/>
</dbReference>
<dbReference type="GO" id="GO:0006352">
    <property type="term" value="P:DNA-templated transcription initiation"/>
    <property type="evidence" value="ECO:0007669"/>
    <property type="project" value="InterPro"/>
</dbReference>
<evidence type="ECO:0000256" key="5">
    <source>
        <dbReference type="ARBA" id="ARBA00023163"/>
    </source>
</evidence>
<gene>
    <name evidence="8" type="ORF">SanaruYs_08950</name>
</gene>
<dbReference type="Pfam" id="PF08281">
    <property type="entry name" value="Sigma70_r4_2"/>
    <property type="match status" value="1"/>
</dbReference>
<dbReference type="EMBL" id="BHXQ01000002">
    <property type="protein sequence ID" value="GCC50677.1"/>
    <property type="molecule type" value="Genomic_DNA"/>
</dbReference>
<dbReference type="InterPro" id="IPR036388">
    <property type="entry name" value="WH-like_DNA-bd_sf"/>
</dbReference>
<dbReference type="Gene3D" id="1.10.10.10">
    <property type="entry name" value="Winged helix-like DNA-binding domain superfamily/Winged helix DNA-binding domain"/>
    <property type="match status" value="1"/>
</dbReference>
<keyword evidence="3" id="KW-0731">Sigma factor</keyword>
<dbReference type="Gene3D" id="1.10.1740.10">
    <property type="match status" value="1"/>
</dbReference>
<feature type="domain" description="RNA polymerase sigma factor 70 region 4 type 2" evidence="7">
    <location>
        <begin position="117"/>
        <end position="168"/>
    </location>
</feature>
<evidence type="ECO:0000256" key="2">
    <source>
        <dbReference type="ARBA" id="ARBA00023015"/>
    </source>
</evidence>
<dbReference type="SUPFAM" id="SSF88659">
    <property type="entry name" value="Sigma3 and sigma4 domains of RNA polymerase sigma factors"/>
    <property type="match status" value="1"/>
</dbReference>
<sequence length="179" mass="21502">MTDEAIMEAVKNGKLEQAAVLFERYHLRLYNFLARLAMDKEVGEDLTQNVFLRMLKYRHTYKESMRFQSWIYQLARNVFSDHYQSMKRSMNSKTDVERLADFIPDEDSRAEEEREARLHQSLSLLSEEQRELLVLTRFQHMKYEEVAEILNTTVANIKVKVHRAMIKLKEHYFQLEAYD</sequence>
<dbReference type="InterPro" id="IPR013325">
    <property type="entry name" value="RNA_pol_sigma_r2"/>
</dbReference>
<dbReference type="InterPro" id="IPR014284">
    <property type="entry name" value="RNA_pol_sigma-70_dom"/>
</dbReference>
<organism evidence="8 9">
    <name type="scientific">Chryseotalea sanaruensis</name>
    <dbReference type="NCBI Taxonomy" id="2482724"/>
    <lineage>
        <taxon>Bacteria</taxon>
        <taxon>Pseudomonadati</taxon>
        <taxon>Bacteroidota</taxon>
        <taxon>Cytophagia</taxon>
        <taxon>Cytophagales</taxon>
        <taxon>Chryseotaleaceae</taxon>
        <taxon>Chryseotalea</taxon>
    </lineage>
</organism>
<comment type="caution">
    <text evidence="8">The sequence shown here is derived from an EMBL/GenBank/DDBJ whole genome shotgun (WGS) entry which is preliminary data.</text>
</comment>
<dbReference type="AlphaFoldDB" id="A0A401U714"/>
<evidence type="ECO:0000259" key="6">
    <source>
        <dbReference type="Pfam" id="PF04542"/>
    </source>
</evidence>
<name>A0A401U714_9BACT</name>
<evidence type="ECO:0000256" key="3">
    <source>
        <dbReference type="ARBA" id="ARBA00023082"/>
    </source>
</evidence>
<accession>A0A401U714</accession>
<proteinExistence type="inferred from homology"/>
<dbReference type="SUPFAM" id="SSF88946">
    <property type="entry name" value="Sigma2 domain of RNA polymerase sigma factors"/>
    <property type="match status" value="1"/>
</dbReference>
<keyword evidence="9" id="KW-1185">Reference proteome</keyword>
<dbReference type="Pfam" id="PF04542">
    <property type="entry name" value="Sigma70_r2"/>
    <property type="match status" value="1"/>
</dbReference>
<dbReference type="CDD" id="cd06171">
    <property type="entry name" value="Sigma70_r4"/>
    <property type="match status" value="1"/>
</dbReference>
<dbReference type="GO" id="GO:0003677">
    <property type="term" value="F:DNA binding"/>
    <property type="evidence" value="ECO:0007669"/>
    <property type="project" value="UniProtKB-KW"/>
</dbReference>
<comment type="similarity">
    <text evidence="1">Belongs to the sigma-70 factor family. ECF subfamily.</text>
</comment>
<keyword evidence="2" id="KW-0805">Transcription regulation</keyword>
<keyword evidence="4" id="KW-0238">DNA-binding</keyword>
<dbReference type="InterPro" id="IPR007627">
    <property type="entry name" value="RNA_pol_sigma70_r2"/>
</dbReference>
<feature type="domain" description="RNA polymerase sigma-70 region 2" evidence="6">
    <location>
        <begin position="21"/>
        <end position="87"/>
    </location>
</feature>
<dbReference type="GO" id="GO:0016987">
    <property type="term" value="F:sigma factor activity"/>
    <property type="evidence" value="ECO:0007669"/>
    <property type="project" value="UniProtKB-KW"/>
</dbReference>
<dbReference type="OrthoDB" id="9798255at2"/>
<evidence type="ECO:0000256" key="1">
    <source>
        <dbReference type="ARBA" id="ARBA00010641"/>
    </source>
</evidence>
<dbReference type="NCBIfam" id="TIGR02937">
    <property type="entry name" value="sigma70-ECF"/>
    <property type="match status" value="1"/>
</dbReference>
<dbReference type="InterPro" id="IPR013249">
    <property type="entry name" value="RNA_pol_sigma70_r4_t2"/>
</dbReference>
<evidence type="ECO:0000259" key="7">
    <source>
        <dbReference type="Pfam" id="PF08281"/>
    </source>
</evidence>
<evidence type="ECO:0000256" key="4">
    <source>
        <dbReference type="ARBA" id="ARBA00023125"/>
    </source>
</evidence>
<dbReference type="PANTHER" id="PTHR43133">
    <property type="entry name" value="RNA POLYMERASE ECF-TYPE SIGMA FACTO"/>
    <property type="match status" value="1"/>
</dbReference>
<protein>
    <submittedName>
        <fullName evidence="8">RNA polymerase sigma factor</fullName>
    </submittedName>
</protein>
<dbReference type="InterPro" id="IPR013324">
    <property type="entry name" value="RNA_pol_sigma_r3/r4-like"/>
</dbReference>
<reference evidence="8 9" key="1">
    <citation type="submission" date="2018-11" db="EMBL/GenBank/DDBJ databases">
        <title>Chryseotalea sanarue gen. nov., sp., nov., a member of the family Cytophagaceae, isolated from a brackish lake in Hamamatsu Japan.</title>
        <authorList>
            <person name="Maejima Y."/>
            <person name="Iino T."/>
            <person name="Muraguchi Y."/>
            <person name="Fukuda K."/>
            <person name="Ohkuma M."/>
            <person name="Moriuchi R."/>
            <person name="Dohra H."/>
            <person name="Kimbara K."/>
            <person name="Shintani M."/>
        </authorList>
    </citation>
    <scope>NUCLEOTIDE SEQUENCE [LARGE SCALE GENOMIC DNA]</scope>
    <source>
        <strain evidence="8 9">Ys</strain>
    </source>
</reference>
<evidence type="ECO:0000313" key="8">
    <source>
        <dbReference type="EMBL" id="GCC50677.1"/>
    </source>
</evidence>
<keyword evidence="5" id="KW-0804">Transcription</keyword>
<evidence type="ECO:0000313" key="9">
    <source>
        <dbReference type="Proteomes" id="UP000288227"/>
    </source>
</evidence>
<dbReference type="InterPro" id="IPR039425">
    <property type="entry name" value="RNA_pol_sigma-70-like"/>
</dbReference>
<dbReference type="PANTHER" id="PTHR43133:SF8">
    <property type="entry name" value="RNA POLYMERASE SIGMA FACTOR HI_1459-RELATED"/>
    <property type="match status" value="1"/>
</dbReference>